<dbReference type="InterPro" id="IPR013121">
    <property type="entry name" value="Fe_red_NAD-bd_6"/>
</dbReference>
<keyword evidence="8 15" id="KW-1133">Transmembrane helix</keyword>
<dbReference type="InterPro" id="IPR013130">
    <property type="entry name" value="Fe3_Rdtase_TM_dom"/>
</dbReference>
<dbReference type="InterPro" id="IPR013112">
    <property type="entry name" value="FAD-bd_8"/>
</dbReference>
<evidence type="ECO:0000256" key="2">
    <source>
        <dbReference type="ARBA" id="ARBA00004141"/>
    </source>
</evidence>
<feature type="domain" description="FAD-binding FR-type" evidence="16">
    <location>
        <begin position="328"/>
        <end position="436"/>
    </location>
</feature>
<keyword evidence="5 15" id="KW-0812">Transmembrane</keyword>
<dbReference type="SUPFAM" id="SSF63380">
    <property type="entry name" value="Riboflavin synthase domain-like"/>
    <property type="match status" value="1"/>
</dbReference>
<comment type="caution">
    <text evidence="17">The sequence shown here is derived from an EMBL/GenBank/DDBJ whole genome shotgun (WGS) entry which is preliminary data.</text>
</comment>
<evidence type="ECO:0000256" key="11">
    <source>
        <dbReference type="ARBA" id="ARBA00023065"/>
    </source>
</evidence>
<dbReference type="Pfam" id="PF01794">
    <property type="entry name" value="Ferric_reduct"/>
    <property type="match status" value="1"/>
</dbReference>
<evidence type="ECO:0000256" key="9">
    <source>
        <dbReference type="ARBA" id="ARBA00023002"/>
    </source>
</evidence>
<feature type="transmembrane region" description="Helical" evidence="15">
    <location>
        <begin position="597"/>
        <end position="616"/>
    </location>
</feature>
<evidence type="ECO:0000256" key="15">
    <source>
        <dbReference type="SAM" id="Phobius"/>
    </source>
</evidence>
<proteinExistence type="inferred from homology"/>
<feature type="transmembrane region" description="Helical" evidence="15">
    <location>
        <begin position="174"/>
        <end position="194"/>
    </location>
</feature>
<dbReference type="GO" id="GO:0006811">
    <property type="term" value="P:monoatomic ion transport"/>
    <property type="evidence" value="ECO:0007669"/>
    <property type="project" value="UniProtKB-KW"/>
</dbReference>
<evidence type="ECO:0000256" key="10">
    <source>
        <dbReference type="ARBA" id="ARBA00023004"/>
    </source>
</evidence>
<dbReference type="Proteomes" id="UP001457282">
    <property type="component" value="Unassembled WGS sequence"/>
</dbReference>
<evidence type="ECO:0000256" key="6">
    <source>
        <dbReference type="ARBA" id="ARBA00022723"/>
    </source>
</evidence>
<evidence type="ECO:0000256" key="14">
    <source>
        <dbReference type="ARBA" id="ARBA00066905"/>
    </source>
</evidence>
<dbReference type="PANTHER" id="PTHR11972:SF41">
    <property type="entry name" value="FERRIC REDUCTION OXIDASE 2"/>
    <property type="match status" value="1"/>
</dbReference>
<feature type="transmembrane region" description="Helical" evidence="15">
    <location>
        <begin position="117"/>
        <end position="139"/>
    </location>
</feature>
<dbReference type="SFLD" id="SFLDS00052">
    <property type="entry name" value="Ferric_Reductase_Domain"/>
    <property type="match status" value="1"/>
</dbReference>
<dbReference type="SUPFAM" id="SSF52343">
    <property type="entry name" value="Ferredoxin reductase-like, C-terminal NADP-linked domain"/>
    <property type="match status" value="1"/>
</dbReference>
<evidence type="ECO:0000256" key="3">
    <source>
        <dbReference type="ARBA" id="ARBA00006278"/>
    </source>
</evidence>
<evidence type="ECO:0000256" key="4">
    <source>
        <dbReference type="ARBA" id="ARBA00022448"/>
    </source>
</evidence>
<dbReference type="PANTHER" id="PTHR11972">
    <property type="entry name" value="NADPH OXIDASE"/>
    <property type="match status" value="1"/>
</dbReference>
<dbReference type="PROSITE" id="PS51384">
    <property type="entry name" value="FAD_FR"/>
    <property type="match status" value="1"/>
</dbReference>
<dbReference type="FunFam" id="3.40.50.80:FF:000039">
    <property type="entry name" value="Ferric reduction oxidase 3"/>
    <property type="match status" value="1"/>
</dbReference>
<dbReference type="SFLD" id="SFLDG01168">
    <property type="entry name" value="Ferric_reductase_subgroup_(FRE"/>
    <property type="match status" value="1"/>
</dbReference>
<dbReference type="Gene3D" id="3.40.50.80">
    <property type="entry name" value="Nucleotide-binding domain of ferredoxin-NADP reductase (FNR) module"/>
    <property type="match status" value="2"/>
</dbReference>
<comment type="similarity">
    <text evidence="3">Belongs to the ferric reductase (FRE) family.</text>
</comment>
<keyword evidence="18" id="KW-1185">Reference proteome</keyword>
<organism evidence="17 18">
    <name type="scientific">Rubus argutus</name>
    <name type="common">Southern blackberry</name>
    <dbReference type="NCBI Taxonomy" id="59490"/>
    <lineage>
        <taxon>Eukaryota</taxon>
        <taxon>Viridiplantae</taxon>
        <taxon>Streptophyta</taxon>
        <taxon>Embryophyta</taxon>
        <taxon>Tracheophyta</taxon>
        <taxon>Spermatophyta</taxon>
        <taxon>Magnoliopsida</taxon>
        <taxon>eudicotyledons</taxon>
        <taxon>Gunneridae</taxon>
        <taxon>Pentapetalae</taxon>
        <taxon>rosids</taxon>
        <taxon>fabids</taxon>
        <taxon>Rosales</taxon>
        <taxon>Rosaceae</taxon>
        <taxon>Rosoideae</taxon>
        <taxon>Rosoideae incertae sedis</taxon>
        <taxon>Rubus</taxon>
    </lineage>
</organism>
<comment type="catalytic activity">
    <reaction evidence="13">
        <text>2 a Fe(II)-siderophore + NAD(+) + H(+) = 2 a Fe(III)-siderophore + NADH</text>
        <dbReference type="Rhea" id="RHEA:15061"/>
        <dbReference type="Rhea" id="RHEA-COMP:11342"/>
        <dbReference type="Rhea" id="RHEA-COMP:11344"/>
        <dbReference type="ChEBI" id="CHEBI:15378"/>
        <dbReference type="ChEBI" id="CHEBI:29033"/>
        <dbReference type="ChEBI" id="CHEBI:29034"/>
        <dbReference type="ChEBI" id="CHEBI:57540"/>
        <dbReference type="ChEBI" id="CHEBI:57945"/>
        <dbReference type="EC" id="1.16.1.7"/>
    </reaction>
</comment>
<evidence type="ECO:0000259" key="16">
    <source>
        <dbReference type="PROSITE" id="PS51384"/>
    </source>
</evidence>
<comment type="cofactor">
    <cofactor evidence="1">
        <name>FAD</name>
        <dbReference type="ChEBI" id="CHEBI:57692"/>
    </cofactor>
</comment>
<comment type="subcellular location">
    <subcellularLocation>
        <location evidence="2">Membrane</location>
        <topology evidence="2">Multi-pass membrane protein</topology>
    </subcellularLocation>
</comment>
<dbReference type="CDD" id="cd06186">
    <property type="entry name" value="NOX_Duox_like_FAD_NADP"/>
    <property type="match status" value="1"/>
</dbReference>
<dbReference type="InterPro" id="IPR050369">
    <property type="entry name" value="RBOH/FRE"/>
</dbReference>
<dbReference type="Pfam" id="PF08030">
    <property type="entry name" value="NAD_binding_6"/>
    <property type="match status" value="1"/>
</dbReference>
<feature type="transmembrane region" description="Helical" evidence="15">
    <location>
        <begin position="252"/>
        <end position="271"/>
    </location>
</feature>
<name>A0AAW1W5H4_RUBAR</name>
<dbReference type="GO" id="GO:0140618">
    <property type="term" value="F:ferric-chelate reductase (NADH) activity"/>
    <property type="evidence" value="ECO:0007669"/>
    <property type="project" value="UniProtKB-EC"/>
</dbReference>
<evidence type="ECO:0000256" key="13">
    <source>
        <dbReference type="ARBA" id="ARBA00050970"/>
    </source>
</evidence>
<feature type="transmembrane region" description="Helical" evidence="15">
    <location>
        <begin position="75"/>
        <end position="96"/>
    </location>
</feature>
<dbReference type="InterPro" id="IPR039261">
    <property type="entry name" value="FNR_nucleotide-bd"/>
</dbReference>
<feature type="transmembrane region" description="Helical" evidence="15">
    <location>
        <begin position="22"/>
        <end position="46"/>
    </location>
</feature>
<dbReference type="InterPro" id="IPR017938">
    <property type="entry name" value="Riboflavin_synthase-like_b-brl"/>
</dbReference>
<feature type="transmembrane region" description="Helical" evidence="15">
    <location>
        <begin position="291"/>
        <end position="318"/>
    </location>
</feature>
<accession>A0AAW1W5H4</accession>
<dbReference type="Pfam" id="PF08022">
    <property type="entry name" value="FAD_binding_8"/>
    <property type="match status" value="1"/>
</dbReference>
<evidence type="ECO:0000256" key="8">
    <source>
        <dbReference type="ARBA" id="ARBA00022989"/>
    </source>
</evidence>
<feature type="transmembrane region" description="Helical" evidence="15">
    <location>
        <begin position="552"/>
        <end position="577"/>
    </location>
</feature>
<evidence type="ECO:0000313" key="17">
    <source>
        <dbReference type="EMBL" id="KAK9914302.1"/>
    </source>
</evidence>
<dbReference type="AlphaFoldDB" id="A0AAW1W5H4"/>
<dbReference type="InterPro" id="IPR017927">
    <property type="entry name" value="FAD-bd_FR_type"/>
</dbReference>
<feature type="transmembrane region" description="Helical" evidence="15">
    <location>
        <begin position="214"/>
        <end position="240"/>
    </location>
</feature>
<sequence length="721" mass="81321">MDYSGSVGVKEKETTSSYGMKAIVVSMMMLLLMVVFVGYTMIWIIMPTNTYYLNWLPDIHAKTDSTYFGQQGAGILIYTFPILFTATLGCLLLHIRNINSVDNKNQRMKNSQWKRPVLVKGPLGIVSWMELSFLAMFIALLVWSISSYLHGMFANIALQAAAKREHLWEAKLESTALMLGLVGNVCLAFLFFPVARGSSILQLVGLTSEASIKYHIWLGHLVMTLFTAHGLCYIIFWASTSQISQMLKWEKIGISNVAGEVALLAGLTMWATSFPRIRRKIFELFFYTHHLYIVFIVFFVFHVGFSYACIMLPGFYLFMIDRLLRFLQSQKRIRLVSARVLPCEAVELSFSKSPGLSYSPTSMMFLNVPVISKLQWHPFTITSSSNMDPDNLSIVIKSEGSWSHNLYEKFSSIEGRWPMDRLEVSVEGPYGPASNNLLRHESIVMVSGGSGITPLISIIRELLSQANDSGRKTPQVVLISAFKKSIDLTMLDLILPASGTNLDISCLQLQIEAYVTRENQPTTHNDKPLQTLWFKPDQLDSPVSAVLGQNSWLWLGVIISMSFVIFLVLMGILTRYYIYPIDHNSNMIYSASYRSALNMLLLCVSIATTATAVFLWNKKQNSKEMGQIQDIDTPSHITTSPDTRFYDGDRELESLPHQSFVQSTKVHYGTRPDLERILSDCQGSSIGVLVSGPRKMRQEVAAICSSHFAHNLHYHSMSFSW</sequence>
<dbReference type="EC" id="1.16.1.7" evidence="14"/>
<keyword evidence="12 15" id="KW-0472">Membrane</keyword>
<reference evidence="17 18" key="1">
    <citation type="journal article" date="2023" name="G3 (Bethesda)">
        <title>A chromosome-length genome assembly and annotation of blackberry (Rubus argutus, cv. 'Hillquist').</title>
        <authorList>
            <person name="Bruna T."/>
            <person name="Aryal R."/>
            <person name="Dudchenko O."/>
            <person name="Sargent D.J."/>
            <person name="Mead D."/>
            <person name="Buti M."/>
            <person name="Cavallini A."/>
            <person name="Hytonen T."/>
            <person name="Andres J."/>
            <person name="Pham M."/>
            <person name="Weisz D."/>
            <person name="Mascagni F."/>
            <person name="Usai G."/>
            <person name="Natali L."/>
            <person name="Bassil N."/>
            <person name="Fernandez G.E."/>
            <person name="Lomsadze A."/>
            <person name="Armour M."/>
            <person name="Olukolu B."/>
            <person name="Poorten T."/>
            <person name="Britton C."/>
            <person name="Davik J."/>
            <person name="Ashrafi H."/>
            <person name="Aiden E.L."/>
            <person name="Borodovsky M."/>
            <person name="Worthington M."/>
        </authorList>
    </citation>
    <scope>NUCLEOTIDE SEQUENCE [LARGE SCALE GENOMIC DNA]</scope>
    <source>
        <strain evidence="17">PI 553951</strain>
    </source>
</reference>
<keyword evidence="11" id="KW-0406">Ion transport</keyword>
<keyword evidence="9" id="KW-0560">Oxidoreductase</keyword>
<keyword evidence="6" id="KW-0479">Metal-binding</keyword>
<protein>
    <recommendedName>
        <fullName evidence="14">ferric-chelate reductase (NADH)</fullName>
        <ecNumber evidence="14">1.16.1.7</ecNumber>
    </recommendedName>
</protein>
<evidence type="ECO:0000256" key="1">
    <source>
        <dbReference type="ARBA" id="ARBA00001974"/>
    </source>
</evidence>
<evidence type="ECO:0000256" key="5">
    <source>
        <dbReference type="ARBA" id="ARBA00022692"/>
    </source>
</evidence>
<evidence type="ECO:0000256" key="12">
    <source>
        <dbReference type="ARBA" id="ARBA00023136"/>
    </source>
</evidence>
<dbReference type="GO" id="GO:0005886">
    <property type="term" value="C:plasma membrane"/>
    <property type="evidence" value="ECO:0007669"/>
    <property type="project" value="TreeGrafter"/>
</dbReference>
<dbReference type="PRINTS" id="PR00406">
    <property type="entry name" value="CYTB5RDTASE"/>
</dbReference>
<keyword evidence="10" id="KW-0408">Iron</keyword>
<dbReference type="GO" id="GO:0046872">
    <property type="term" value="F:metal ion binding"/>
    <property type="evidence" value="ECO:0007669"/>
    <property type="project" value="UniProtKB-KW"/>
</dbReference>
<keyword evidence="4" id="KW-0813">Transport</keyword>
<dbReference type="EMBL" id="JBEDUW010000007">
    <property type="protein sequence ID" value="KAK9914302.1"/>
    <property type="molecule type" value="Genomic_DNA"/>
</dbReference>
<evidence type="ECO:0000313" key="18">
    <source>
        <dbReference type="Proteomes" id="UP001457282"/>
    </source>
</evidence>
<evidence type="ECO:0000256" key="7">
    <source>
        <dbReference type="ARBA" id="ARBA00022982"/>
    </source>
</evidence>
<gene>
    <name evidence="17" type="ORF">M0R45_038088</name>
</gene>
<keyword evidence="7" id="KW-0249">Electron transport</keyword>